<comment type="caution">
    <text evidence="2">The sequence shown here is derived from an EMBL/GenBank/DDBJ whole genome shotgun (WGS) entry which is preliminary data.</text>
</comment>
<name>A0A843WR55_COLES</name>
<evidence type="ECO:0000313" key="2">
    <source>
        <dbReference type="EMBL" id="MQM10176.1"/>
    </source>
</evidence>
<organism evidence="2 3">
    <name type="scientific">Colocasia esculenta</name>
    <name type="common">Wild taro</name>
    <name type="synonym">Arum esculentum</name>
    <dbReference type="NCBI Taxonomy" id="4460"/>
    <lineage>
        <taxon>Eukaryota</taxon>
        <taxon>Viridiplantae</taxon>
        <taxon>Streptophyta</taxon>
        <taxon>Embryophyta</taxon>
        <taxon>Tracheophyta</taxon>
        <taxon>Spermatophyta</taxon>
        <taxon>Magnoliopsida</taxon>
        <taxon>Liliopsida</taxon>
        <taxon>Araceae</taxon>
        <taxon>Aroideae</taxon>
        <taxon>Colocasieae</taxon>
        <taxon>Colocasia</taxon>
    </lineage>
</organism>
<protein>
    <submittedName>
        <fullName evidence="2">Uncharacterized protein</fullName>
    </submittedName>
</protein>
<dbReference type="AlphaFoldDB" id="A0A843WR55"/>
<dbReference type="EMBL" id="NMUH01004601">
    <property type="protein sequence ID" value="MQM10176.1"/>
    <property type="molecule type" value="Genomic_DNA"/>
</dbReference>
<evidence type="ECO:0000256" key="1">
    <source>
        <dbReference type="SAM" id="MobiDB-lite"/>
    </source>
</evidence>
<keyword evidence="3" id="KW-1185">Reference proteome</keyword>
<proteinExistence type="predicted"/>
<sequence>MWRSSWQLGKQEIPTPSRSSSPLCLLRPAQTVFLKSTKGRALVSTLLEPVSTHCPSTAQKVSSVDTTWASVDTLSQIGQKVFWELSLVSTPPELVSTLLNLFALARRVSKGSNLAPMTASHRYTVNHVVTMKFKRKSKSRMGMHPSDERSNYESVYS</sequence>
<gene>
    <name evidence="2" type="ORF">Taro_043062</name>
</gene>
<dbReference type="Proteomes" id="UP000652761">
    <property type="component" value="Unassembled WGS sequence"/>
</dbReference>
<evidence type="ECO:0000313" key="3">
    <source>
        <dbReference type="Proteomes" id="UP000652761"/>
    </source>
</evidence>
<feature type="region of interest" description="Disordered" evidence="1">
    <location>
        <begin position="135"/>
        <end position="157"/>
    </location>
</feature>
<feature type="region of interest" description="Disordered" evidence="1">
    <location>
        <begin position="1"/>
        <end position="20"/>
    </location>
</feature>
<reference evidence="2" key="1">
    <citation type="submission" date="2017-07" db="EMBL/GenBank/DDBJ databases">
        <title>Taro Niue Genome Assembly and Annotation.</title>
        <authorList>
            <person name="Atibalentja N."/>
            <person name="Keating K."/>
            <person name="Fields C.J."/>
        </authorList>
    </citation>
    <scope>NUCLEOTIDE SEQUENCE</scope>
    <source>
        <strain evidence="2">Niue_2</strain>
        <tissue evidence="2">Leaf</tissue>
    </source>
</reference>
<accession>A0A843WR55</accession>